<organism evidence="1 2">
    <name type="scientific">Liparis tanakae</name>
    <name type="common">Tanaka's snailfish</name>
    <dbReference type="NCBI Taxonomy" id="230148"/>
    <lineage>
        <taxon>Eukaryota</taxon>
        <taxon>Metazoa</taxon>
        <taxon>Chordata</taxon>
        <taxon>Craniata</taxon>
        <taxon>Vertebrata</taxon>
        <taxon>Euteleostomi</taxon>
        <taxon>Actinopterygii</taxon>
        <taxon>Neopterygii</taxon>
        <taxon>Teleostei</taxon>
        <taxon>Neoteleostei</taxon>
        <taxon>Acanthomorphata</taxon>
        <taxon>Eupercaria</taxon>
        <taxon>Perciformes</taxon>
        <taxon>Cottioidei</taxon>
        <taxon>Cottales</taxon>
        <taxon>Liparidae</taxon>
        <taxon>Liparis</taxon>
    </lineage>
</organism>
<reference evidence="1 2" key="1">
    <citation type="submission" date="2019-03" db="EMBL/GenBank/DDBJ databases">
        <title>First draft genome of Liparis tanakae, snailfish: a comprehensive survey of snailfish specific genes.</title>
        <authorList>
            <person name="Kim W."/>
            <person name="Song I."/>
            <person name="Jeong J.-H."/>
            <person name="Kim D."/>
            <person name="Kim S."/>
            <person name="Ryu S."/>
            <person name="Song J.Y."/>
            <person name="Lee S.K."/>
        </authorList>
    </citation>
    <scope>NUCLEOTIDE SEQUENCE [LARGE SCALE GENOMIC DNA]</scope>
    <source>
        <tissue evidence="1">Muscle</tissue>
    </source>
</reference>
<keyword evidence="2" id="KW-1185">Reference proteome</keyword>
<proteinExistence type="predicted"/>
<sequence>MTQTMMPARYRSRTMKIKLTTIAITRPLSGIVGESEVASDLQALLGISMAGHEPSLRISGGL</sequence>
<evidence type="ECO:0000313" key="2">
    <source>
        <dbReference type="Proteomes" id="UP000314294"/>
    </source>
</evidence>
<dbReference type="AlphaFoldDB" id="A0A4Z2EY36"/>
<accession>A0A4Z2EY36</accession>
<dbReference type="OrthoDB" id="420519at2759"/>
<dbReference type="Proteomes" id="UP000314294">
    <property type="component" value="Unassembled WGS sequence"/>
</dbReference>
<name>A0A4Z2EY36_9TELE</name>
<dbReference type="EMBL" id="SRLO01002111">
    <property type="protein sequence ID" value="TNN33857.1"/>
    <property type="molecule type" value="Genomic_DNA"/>
</dbReference>
<gene>
    <name evidence="1" type="ORF">EYF80_055980</name>
</gene>
<protein>
    <submittedName>
        <fullName evidence="1">Uncharacterized protein</fullName>
    </submittedName>
</protein>
<evidence type="ECO:0000313" key="1">
    <source>
        <dbReference type="EMBL" id="TNN33857.1"/>
    </source>
</evidence>
<comment type="caution">
    <text evidence="1">The sequence shown here is derived from an EMBL/GenBank/DDBJ whole genome shotgun (WGS) entry which is preliminary data.</text>
</comment>